<comment type="subcellular location">
    <subcellularLocation>
        <location evidence="1">Membrane</location>
        <topology evidence="1">Multi-pass membrane protein</topology>
    </subcellularLocation>
</comment>
<feature type="transmembrane region" description="Helical" evidence="5">
    <location>
        <begin position="119"/>
        <end position="140"/>
    </location>
</feature>
<dbReference type="Pfam" id="PF04479">
    <property type="entry name" value="RTA1"/>
    <property type="match status" value="1"/>
</dbReference>
<reference evidence="6" key="2">
    <citation type="submission" date="2020-11" db="EMBL/GenBank/DDBJ databases">
        <authorList>
            <consortium name="DOE Joint Genome Institute"/>
            <person name="Kuo A."/>
            <person name="Miyauchi S."/>
            <person name="Kiss E."/>
            <person name="Drula E."/>
            <person name="Kohler A."/>
            <person name="Sanchez-Garcia M."/>
            <person name="Andreopoulos B."/>
            <person name="Barry K.W."/>
            <person name="Bonito G."/>
            <person name="Buee M."/>
            <person name="Carver A."/>
            <person name="Chen C."/>
            <person name="Cichocki N."/>
            <person name="Clum A."/>
            <person name="Culley D."/>
            <person name="Crous P.W."/>
            <person name="Fauchery L."/>
            <person name="Girlanda M."/>
            <person name="Hayes R."/>
            <person name="Keri Z."/>
            <person name="Labutti K."/>
            <person name="Lipzen A."/>
            <person name="Lombard V."/>
            <person name="Magnuson J."/>
            <person name="Maillard F."/>
            <person name="Morin E."/>
            <person name="Murat C."/>
            <person name="Nolan M."/>
            <person name="Ohm R."/>
            <person name="Pangilinan J."/>
            <person name="Pereira M."/>
            <person name="Perotto S."/>
            <person name="Peter M."/>
            <person name="Riley R."/>
            <person name="Sitrit Y."/>
            <person name="Stielow B."/>
            <person name="Szollosi G."/>
            <person name="Zifcakova L."/>
            <person name="Stursova M."/>
            <person name="Spatafora J.W."/>
            <person name="Tedersoo L."/>
            <person name="Vaario L.-M."/>
            <person name="Yamada A."/>
            <person name="Yan M."/>
            <person name="Wang P."/>
            <person name="Xu J."/>
            <person name="Bruns T."/>
            <person name="Baldrian P."/>
            <person name="Vilgalys R."/>
            <person name="Henrissat B."/>
            <person name="Grigoriev I.V."/>
            <person name="Hibbett D."/>
            <person name="Nagy L.G."/>
            <person name="Martin F.M."/>
        </authorList>
    </citation>
    <scope>NUCLEOTIDE SEQUENCE</scope>
    <source>
        <strain evidence="6">UH-Tt-Lm1</strain>
    </source>
</reference>
<gene>
    <name evidence="6" type="ORF">BJ322DRAFT_597719</name>
</gene>
<evidence type="ECO:0000256" key="1">
    <source>
        <dbReference type="ARBA" id="ARBA00004141"/>
    </source>
</evidence>
<comment type="caution">
    <text evidence="6">The sequence shown here is derived from an EMBL/GenBank/DDBJ whole genome shotgun (WGS) entry which is preliminary data.</text>
</comment>
<keyword evidence="3 5" id="KW-1133">Transmembrane helix</keyword>
<keyword evidence="7" id="KW-1185">Reference proteome</keyword>
<feature type="transmembrane region" description="Helical" evidence="5">
    <location>
        <begin position="45"/>
        <end position="68"/>
    </location>
</feature>
<feature type="transmembrane region" description="Helical" evidence="5">
    <location>
        <begin position="74"/>
        <end position="98"/>
    </location>
</feature>
<evidence type="ECO:0000313" key="6">
    <source>
        <dbReference type="EMBL" id="KAF9788001.1"/>
    </source>
</evidence>
<evidence type="ECO:0000256" key="4">
    <source>
        <dbReference type="ARBA" id="ARBA00023136"/>
    </source>
</evidence>
<protein>
    <submittedName>
        <fullName evidence="6">RTA1 like protein-domain-containing protein</fullName>
    </submittedName>
</protein>
<dbReference type="GO" id="GO:0016020">
    <property type="term" value="C:membrane"/>
    <property type="evidence" value="ECO:0007669"/>
    <property type="project" value="UniProtKB-SubCell"/>
</dbReference>
<sequence length="271" mass="29852">MSSNNTSVAERDFGYRPNSALAIVAAVVYGTVASALLFRVIRSRAWWGLCLPIGSNFVALGFGLRFLLKYSPNSVAIFAIEELFIICAPATFLAFNYITYGRLISYVGAEHSIINPGKVARIFVISDVFTFLLQAGGSAIRTSAKTAKTGQTIVLVGLAAQAISYSFFSVLLIKSHLSIKSSGTPPMGKSYITLIWVLYFSSAFIFIRCIYRVVEFAQGNGGYLLTHEIFLYLMDTLPLILAITVYVPFWPAKYLEPHRKESLEMNGVLHA</sequence>
<proteinExistence type="predicted"/>
<evidence type="ECO:0000313" key="7">
    <source>
        <dbReference type="Proteomes" id="UP000736335"/>
    </source>
</evidence>
<name>A0A9P6L937_9AGAM</name>
<feature type="transmembrane region" description="Helical" evidence="5">
    <location>
        <begin position="194"/>
        <end position="214"/>
    </location>
</feature>
<accession>A0A9P6L937</accession>
<feature type="transmembrane region" description="Helical" evidence="5">
    <location>
        <begin position="20"/>
        <end position="38"/>
    </location>
</feature>
<dbReference type="Proteomes" id="UP000736335">
    <property type="component" value="Unassembled WGS sequence"/>
</dbReference>
<evidence type="ECO:0000256" key="5">
    <source>
        <dbReference type="SAM" id="Phobius"/>
    </source>
</evidence>
<dbReference type="EMBL" id="WIUZ02000004">
    <property type="protein sequence ID" value="KAF9788001.1"/>
    <property type="molecule type" value="Genomic_DNA"/>
</dbReference>
<evidence type="ECO:0000256" key="2">
    <source>
        <dbReference type="ARBA" id="ARBA00022692"/>
    </source>
</evidence>
<organism evidence="6 7">
    <name type="scientific">Thelephora terrestris</name>
    <dbReference type="NCBI Taxonomy" id="56493"/>
    <lineage>
        <taxon>Eukaryota</taxon>
        <taxon>Fungi</taxon>
        <taxon>Dikarya</taxon>
        <taxon>Basidiomycota</taxon>
        <taxon>Agaricomycotina</taxon>
        <taxon>Agaricomycetes</taxon>
        <taxon>Thelephorales</taxon>
        <taxon>Thelephoraceae</taxon>
        <taxon>Thelephora</taxon>
    </lineage>
</organism>
<evidence type="ECO:0000256" key="3">
    <source>
        <dbReference type="ARBA" id="ARBA00022989"/>
    </source>
</evidence>
<feature type="transmembrane region" description="Helical" evidence="5">
    <location>
        <begin position="229"/>
        <end position="250"/>
    </location>
</feature>
<dbReference type="PANTHER" id="PTHR31465">
    <property type="entry name" value="PROTEIN RTA1-RELATED"/>
    <property type="match status" value="1"/>
</dbReference>
<feature type="transmembrane region" description="Helical" evidence="5">
    <location>
        <begin position="152"/>
        <end position="173"/>
    </location>
</feature>
<dbReference type="InterPro" id="IPR007568">
    <property type="entry name" value="RTA1"/>
</dbReference>
<reference evidence="6" key="1">
    <citation type="journal article" date="2020" name="Nat. Commun.">
        <title>Large-scale genome sequencing of mycorrhizal fungi provides insights into the early evolution of symbiotic traits.</title>
        <authorList>
            <person name="Miyauchi S."/>
            <person name="Kiss E."/>
            <person name="Kuo A."/>
            <person name="Drula E."/>
            <person name="Kohler A."/>
            <person name="Sanchez-Garcia M."/>
            <person name="Morin E."/>
            <person name="Andreopoulos B."/>
            <person name="Barry K.W."/>
            <person name="Bonito G."/>
            <person name="Buee M."/>
            <person name="Carver A."/>
            <person name="Chen C."/>
            <person name="Cichocki N."/>
            <person name="Clum A."/>
            <person name="Culley D."/>
            <person name="Crous P.W."/>
            <person name="Fauchery L."/>
            <person name="Girlanda M."/>
            <person name="Hayes R.D."/>
            <person name="Keri Z."/>
            <person name="LaButti K."/>
            <person name="Lipzen A."/>
            <person name="Lombard V."/>
            <person name="Magnuson J."/>
            <person name="Maillard F."/>
            <person name="Murat C."/>
            <person name="Nolan M."/>
            <person name="Ohm R.A."/>
            <person name="Pangilinan J."/>
            <person name="Pereira M.F."/>
            <person name="Perotto S."/>
            <person name="Peter M."/>
            <person name="Pfister S."/>
            <person name="Riley R."/>
            <person name="Sitrit Y."/>
            <person name="Stielow J.B."/>
            <person name="Szollosi G."/>
            <person name="Zifcakova L."/>
            <person name="Stursova M."/>
            <person name="Spatafora J.W."/>
            <person name="Tedersoo L."/>
            <person name="Vaario L.M."/>
            <person name="Yamada A."/>
            <person name="Yan M."/>
            <person name="Wang P."/>
            <person name="Xu J."/>
            <person name="Bruns T."/>
            <person name="Baldrian P."/>
            <person name="Vilgalys R."/>
            <person name="Dunand C."/>
            <person name="Henrissat B."/>
            <person name="Grigoriev I.V."/>
            <person name="Hibbett D."/>
            <person name="Nagy L.G."/>
            <person name="Martin F.M."/>
        </authorList>
    </citation>
    <scope>NUCLEOTIDE SEQUENCE</scope>
    <source>
        <strain evidence="6">UH-Tt-Lm1</strain>
    </source>
</reference>
<dbReference type="AlphaFoldDB" id="A0A9P6L937"/>
<dbReference type="OrthoDB" id="3358017at2759"/>
<dbReference type="PANTHER" id="PTHR31465:SF1">
    <property type="entry name" value="PROTEIN RTA1-RELATED"/>
    <property type="match status" value="1"/>
</dbReference>
<keyword evidence="4 5" id="KW-0472">Membrane</keyword>
<keyword evidence="2 5" id="KW-0812">Transmembrane</keyword>